<dbReference type="Gene3D" id="1.10.10.10">
    <property type="entry name" value="Winged helix-like DNA-binding domain superfamily/Winged helix DNA-binding domain"/>
    <property type="match status" value="1"/>
</dbReference>
<dbReference type="PANTHER" id="PTHR30346:SF0">
    <property type="entry name" value="HCA OPERON TRANSCRIPTIONAL ACTIVATOR HCAR"/>
    <property type="match status" value="1"/>
</dbReference>
<dbReference type="GO" id="GO:0003677">
    <property type="term" value="F:DNA binding"/>
    <property type="evidence" value="ECO:0007669"/>
    <property type="project" value="UniProtKB-KW"/>
</dbReference>
<name>A0A9X2LJR5_9ACTN</name>
<dbReference type="FunFam" id="1.10.10.10:FF:000001">
    <property type="entry name" value="LysR family transcriptional regulator"/>
    <property type="match status" value="1"/>
</dbReference>
<dbReference type="SUPFAM" id="SSF53850">
    <property type="entry name" value="Periplasmic binding protein-like II"/>
    <property type="match status" value="1"/>
</dbReference>
<dbReference type="InterPro" id="IPR000847">
    <property type="entry name" value="LysR_HTH_N"/>
</dbReference>
<keyword evidence="3" id="KW-0238">DNA-binding</keyword>
<dbReference type="PROSITE" id="PS50931">
    <property type="entry name" value="HTH_LYSR"/>
    <property type="match status" value="1"/>
</dbReference>
<evidence type="ECO:0000313" key="6">
    <source>
        <dbReference type="EMBL" id="MCQ8772224.1"/>
    </source>
</evidence>
<dbReference type="PANTHER" id="PTHR30346">
    <property type="entry name" value="TRANSCRIPTIONAL DUAL REGULATOR HCAR-RELATED"/>
    <property type="match status" value="1"/>
</dbReference>
<dbReference type="PRINTS" id="PR00039">
    <property type="entry name" value="HTHLYSR"/>
</dbReference>
<sequence>MMNLRRLKYFAVLAKELHFGRAAESLGITQSALSQQVKALEKDVGVDLITGRGAKGAELTEAGRELVEGADRILSLCDDLTARLQEVATGRAGSIGLAYSLSGASLGQQDIVEEFRKRFPAVRVETDSGCSARNIEMLRDGRVDVAFIRQEASCPEVDSFVLAEEELVAVFPSGHRLASSLRITREQLWEEPLVMWPRKLAPELYDRIVGQVWGEVSPHIVQEEPDYESVCAFVERGTAVAVMDRRVAERFVRHGMAVRRFTAPVPVTKIAVAWRRATRSLVVDHFLTVARSNSHQLVGSHRTPRGVQYTDLAGVEISSTATA</sequence>
<dbReference type="Pfam" id="PF03466">
    <property type="entry name" value="LysR_substrate"/>
    <property type="match status" value="1"/>
</dbReference>
<dbReference type="InterPro" id="IPR005119">
    <property type="entry name" value="LysR_subst-bd"/>
</dbReference>
<protein>
    <submittedName>
        <fullName evidence="6">LysR family transcriptional regulator</fullName>
    </submittedName>
</protein>
<dbReference type="GO" id="GO:0032993">
    <property type="term" value="C:protein-DNA complex"/>
    <property type="evidence" value="ECO:0007669"/>
    <property type="project" value="TreeGrafter"/>
</dbReference>
<evidence type="ECO:0000256" key="4">
    <source>
        <dbReference type="ARBA" id="ARBA00023163"/>
    </source>
</evidence>
<dbReference type="SUPFAM" id="SSF46785">
    <property type="entry name" value="Winged helix' DNA-binding domain"/>
    <property type="match status" value="1"/>
</dbReference>
<dbReference type="CDD" id="cd08414">
    <property type="entry name" value="PBP2_LTTR_aromatics_like"/>
    <property type="match status" value="1"/>
</dbReference>
<dbReference type="Proteomes" id="UP001142374">
    <property type="component" value="Unassembled WGS sequence"/>
</dbReference>
<dbReference type="EMBL" id="JANIID010000019">
    <property type="protein sequence ID" value="MCQ8772224.1"/>
    <property type="molecule type" value="Genomic_DNA"/>
</dbReference>
<comment type="caution">
    <text evidence="6">The sequence shown here is derived from an EMBL/GenBank/DDBJ whole genome shotgun (WGS) entry which is preliminary data.</text>
</comment>
<dbReference type="Pfam" id="PF00126">
    <property type="entry name" value="HTH_1"/>
    <property type="match status" value="1"/>
</dbReference>
<reference evidence="6" key="1">
    <citation type="submission" date="2022-06" db="EMBL/GenBank/DDBJ databases">
        <title>WGS of actinobacteria.</title>
        <authorList>
            <person name="Thawai C."/>
        </authorList>
    </citation>
    <scope>NUCLEOTIDE SEQUENCE</scope>
    <source>
        <strain evidence="6">AA8</strain>
    </source>
</reference>
<comment type="similarity">
    <text evidence="1">Belongs to the LysR transcriptional regulatory family.</text>
</comment>
<dbReference type="GO" id="GO:0003700">
    <property type="term" value="F:DNA-binding transcription factor activity"/>
    <property type="evidence" value="ECO:0007669"/>
    <property type="project" value="InterPro"/>
</dbReference>
<dbReference type="AlphaFoldDB" id="A0A9X2LJR5"/>
<dbReference type="Gene3D" id="3.40.190.10">
    <property type="entry name" value="Periplasmic binding protein-like II"/>
    <property type="match status" value="2"/>
</dbReference>
<keyword evidence="2" id="KW-0805">Transcription regulation</keyword>
<evidence type="ECO:0000313" key="7">
    <source>
        <dbReference type="Proteomes" id="UP001142374"/>
    </source>
</evidence>
<evidence type="ECO:0000256" key="2">
    <source>
        <dbReference type="ARBA" id="ARBA00023015"/>
    </source>
</evidence>
<accession>A0A9X2LJR5</accession>
<organism evidence="6 7">
    <name type="scientific">Streptomyces telluris</name>
    <dbReference type="NCBI Taxonomy" id="2720021"/>
    <lineage>
        <taxon>Bacteria</taxon>
        <taxon>Bacillati</taxon>
        <taxon>Actinomycetota</taxon>
        <taxon>Actinomycetes</taxon>
        <taxon>Kitasatosporales</taxon>
        <taxon>Streptomycetaceae</taxon>
        <taxon>Streptomyces</taxon>
    </lineage>
</organism>
<evidence type="ECO:0000256" key="1">
    <source>
        <dbReference type="ARBA" id="ARBA00009437"/>
    </source>
</evidence>
<dbReference type="InterPro" id="IPR036388">
    <property type="entry name" value="WH-like_DNA-bd_sf"/>
</dbReference>
<proteinExistence type="inferred from homology"/>
<dbReference type="RefSeq" id="WP_168095766.1">
    <property type="nucleotide sequence ID" value="NZ_JAATER010000483.1"/>
</dbReference>
<keyword evidence="7" id="KW-1185">Reference proteome</keyword>
<feature type="domain" description="HTH lysR-type" evidence="5">
    <location>
        <begin position="2"/>
        <end position="60"/>
    </location>
</feature>
<evidence type="ECO:0000256" key="3">
    <source>
        <dbReference type="ARBA" id="ARBA00023125"/>
    </source>
</evidence>
<evidence type="ECO:0000259" key="5">
    <source>
        <dbReference type="PROSITE" id="PS50931"/>
    </source>
</evidence>
<gene>
    <name evidence="6" type="ORF">NQU55_20995</name>
</gene>
<dbReference type="InterPro" id="IPR036390">
    <property type="entry name" value="WH_DNA-bd_sf"/>
</dbReference>
<keyword evidence="4" id="KW-0804">Transcription</keyword>